<dbReference type="InterPro" id="IPR001878">
    <property type="entry name" value="Znf_CCHC"/>
</dbReference>
<proteinExistence type="predicted"/>
<keyword evidence="1" id="KW-0863">Zinc-finger</keyword>
<dbReference type="GO" id="GO:0003676">
    <property type="term" value="F:nucleic acid binding"/>
    <property type="evidence" value="ECO:0007669"/>
    <property type="project" value="InterPro"/>
</dbReference>
<dbReference type="InterPro" id="IPR036875">
    <property type="entry name" value="Znf_CCHC_sf"/>
</dbReference>
<keyword evidence="1" id="KW-0862">Zinc</keyword>
<dbReference type="SMART" id="SM00343">
    <property type="entry name" value="ZnF_C2HC"/>
    <property type="match status" value="4"/>
</dbReference>
<dbReference type="GO" id="GO:0008270">
    <property type="term" value="F:zinc ion binding"/>
    <property type="evidence" value="ECO:0007669"/>
    <property type="project" value="UniProtKB-KW"/>
</dbReference>
<feature type="region of interest" description="Disordered" evidence="2">
    <location>
        <begin position="243"/>
        <end position="271"/>
    </location>
</feature>
<evidence type="ECO:0000256" key="2">
    <source>
        <dbReference type="SAM" id="MobiDB-lite"/>
    </source>
</evidence>
<dbReference type="Proteomes" id="UP000283569">
    <property type="component" value="Unassembled WGS sequence"/>
</dbReference>
<comment type="caution">
    <text evidence="4">The sequence shown here is derived from an EMBL/GenBank/DDBJ whole genome shotgun (WGS) entry which is preliminary data.</text>
</comment>
<evidence type="ECO:0000313" key="4">
    <source>
        <dbReference type="EMBL" id="RKL46036.1"/>
    </source>
</evidence>
<evidence type="ECO:0000313" key="5">
    <source>
        <dbReference type="Proteomes" id="UP000283569"/>
    </source>
</evidence>
<dbReference type="Gene3D" id="4.10.60.10">
    <property type="entry name" value="Zinc finger, CCHC-type"/>
    <property type="match status" value="1"/>
</dbReference>
<organism evidence="4 5">
    <name type="scientific">Gibberella intermedia</name>
    <name type="common">Bulb rot disease fungus</name>
    <name type="synonym">Fusarium proliferatum</name>
    <dbReference type="NCBI Taxonomy" id="948311"/>
    <lineage>
        <taxon>Eukaryota</taxon>
        <taxon>Fungi</taxon>
        <taxon>Dikarya</taxon>
        <taxon>Ascomycota</taxon>
        <taxon>Pezizomycotina</taxon>
        <taxon>Sordariomycetes</taxon>
        <taxon>Hypocreomycetidae</taxon>
        <taxon>Hypocreales</taxon>
        <taxon>Nectriaceae</taxon>
        <taxon>Fusarium</taxon>
        <taxon>Fusarium fujikuroi species complex</taxon>
    </lineage>
</organism>
<protein>
    <recommendedName>
        <fullName evidence="3">CCHC-type domain-containing protein</fullName>
    </recommendedName>
</protein>
<dbReference type="AlphaFoldDB" id="A0A420TWX2"/>
<evidence type="ECO:0000256" key="1">
    <source>
        <dbReference type="PROSITE-ProRule" id="PRU00047"/>
    </source>
</evidence>
<sequence length="271" mass="30506">MLTFGRANANESADVDQKCFKCDQTGHIVKGCEGPWCGTSKENTHTFEDCPLFICRGRGEQGHMKRDCPEVKCNNCYEFGHLPGHCGRLKCWRCGELDHFAQDYTNKQTCGTCQGPHATVLCHVNKQEPDKKKQNVSSAGGFIPVAKNHNRIVTKQLPAEKQNVVDLRSSTCKVLLQLQTLRHLAGLLNAFVLEAHKTECQMHRAGWTHCSRWNTKARRIRDFCVQRHQAPSINAFRNQAFDAQQSHHDQSNDGDNGGSSWGTDQPVFDGW</sequence>
<evidence type="ECO:0000259" key="3">
    <source>
        <dbReference type="PROSITE" id="PS50158"/>
    </source>
</evidence>
<feature type="domain" description="CCHC-type" evidence="3">
    <location>
        <begin position="18"/>
        <end position="32"/>
    </location>
</feature>
<reference evidence="4 5" key="1">
    <citation type="journal article" date="2018" name="Sci. Rep.">
        <title>Characterisation of pathogen-specific regions and novel effector candidates in Fusarium oxysporum f. sp. cepae.</title>
        <authorList>
            <person name="Armitage A.D."/>
            <person name="Taylor A."/>
            <person name="Sobczyk M.K."/>
            <person name="Baxter L."/>
            <person name="Greenfield B.P."/>
            <person name="Bates H.J."/>
            <person name="Wilson F."/>
            <person name="Jackson A.C."/>
            <person name="Ott S."/>
            <person name="Harrison R.J."/>
            <person name="Clarkson J.P."/>
        </authorList>
    </citation>
    <scope>NUCLEOTIDE SEQUENCE [LARGE SCALE GENOMIC DNA]</scope>
    <source>
        <strain evidence="4 5">Fp_A8</strain>
    </source>
</reference>
<dbReference type="EMBL" id="MRDB01000007">
    <property type="protein sequence ID" value="RKL46036.1"/>
    <property type="molecule type" value="Genomic_DNA"/>
</dbReference>
<dbReference type="SUPFAM" id="SSF57756">
    <property type="entry name" value="Retrovirus zinc finger-like domains"/>
    <property type="match status" value="2"/>
</dbReference>
<gene>
    <name evidence="4" type="ORF">BFJ72_g2945</name>
</gene>
<name>A0A420TWX2_GIBIN</name>
<accession>A0A420TWX2</accession>
<dbReference type="PROSITE" id="PS50158">
    <property type="entry name" value="ZF_CCHC"/>
    <property type="match status" value="1"/>
</dbReference>
<keyword evidence="1" id="KW-0479">Metal-binding</keyword>